<sequence>MLPSRENYTMVKKGTDFRKHVALSVMYTTFNGSDGLSFRVTLSFMYPSFNDDTARHVSYVQR</sequence>
<evidence type="ECO:0000313" key="1">
    <source>
        <dbReference type="EMBL" id="CAD7453977.1"/>
    </source>
</evidence>
<accession>A0A7R9ID28</accession>
<reference evidence="1" key="1">
    <citation type="submission" date="2020-11" db="EMBL/GenBank/DDBJ databases">
        <authorList>
            <person name="Tran Van P."/>
        </authorList>
    </citation>
    <scope>NUCLEOTIDE SEQUENCE</scope>
</reference>
<name>A0A7R9ID28_9NEOP</name>
<organism evidence="1">
    <name type="scientific">Timema tahoe</name>
    <dbReference type="NCBI Taxonomy" id="61484"/>
    <lineage>
        <taxon>Eukaryota</taxon>
        <taxon>Metazoa</taxon>
        <taxon>Ecdysozoa</taxon>
        <taxon>Arthropoda</taxon>
        <taxon>Hexapoda</taxon>
        <taxon>Insecta</taxon>
        <taxon>Pterygota</taxon>
        <taxon>Neoptera</taxon>
        <taxon>Polyneoptera</taxon>
        <taxon>Phasmatodea</taxon>
        <taxon>Timematodea</taxon>
        <taxon>Timematoidea</taxon>
        <taxon>Timematidae</taxon>
        <taxon>Timema</taxon>
    </lineage>
</organism>
<dbReference type="EMBL" id="OE000476">
    <property type="protein sequence ID" value="CAD7453977.1"/>
    <property type="molecule type" value="Genomic_DNA"/>
</dbReference>
<dbReference type="AlphaFoldDB" id="A0A7R9ID28"/>
<gene>
    <name evidence="1" type="ORF">TTEB3V08_LOCUS2094</name>
</gene>
<proteinExistence type="predicted"/>
<protein>
    <submittedName>
        <fullName evidence="1">Uncharacterized protein</fullName>
    </submittedName>
</protein>